<dbReference type="RefSeq" id="WP_190179449.1">
    <property type="nucleotide sequence ID" value="NZ_BMVF01000011.1"/>
</dbReference>
<organism evidence="3 4">
    <name type="scientific">Streptomyces naganishii JCM 4654</name>
    <dbReference type="NCBI Taxonomy" id="1306179"/>
    <lineage>
        <taxon>Bacteria</taxon>
        <taxon>Bacillati</taxon>
        <taxon>Actinomycetota</taxon>
        <taxon>Actinomycetes</taxon>
        <taxon>Kitasatosporales</taxon>
        <taxon>Streptomycetaceae</taxon>
        <taxon>Streptomyces</taxon>
    </lineage>
</organism>
<dbReference type="PROSITE" id="PS00135">
    <property type="entry name" value="TRYPSIN_SER"/>
    <property type="match status" value="1"/>
</dbReference>
<reference evidence="3" key="2">
    <citation type="submission" date="2020-09" db="EMBL/GenBank/DDBJ databases">
        <authorList>
            <person name="Sun Q."/>
            <person name="Ohkuma M."/>
        </authorList>
    </citation>
    <scope>NUCLEOTIDE SEQUENCE</scope>
    <source>
        <strain evidence="3">JCM 4654</strain>
    </source>
</reference>
<dbReference type="InterPro" id="IPR009003">
    <property type="entry name" value="Peptidase_S1_PA"/>
</dbReference>
<keyword evidence="4" id="KW-1185">Reference proteome</keyword>
<dbReference type="EMBL" id="BMVF01000011">
    <property type="protein sequence ID" value="GHD91974.1"/>
    <property type="molecule type" value="Genomic_DNA"/>
</dbReference>
<dbReference type="AlphaFoldDB" id="A0A918Y7N8"/>
<evidence type="ECO:0000256" key="1">
    <source>
        <dbReference type="SAM" id="MobiDB-lite"/>
    </source>
</evidence>
<feature type="chain" id="PRO_5037680642" description="Streptogrisin C" evidence="2">
    <location>
        <begin position="32"/>
        <end position="460"/>
    </location>
</feature>
<feature type="signal peptide" evidence="2">
    <location>
        <begin position="1"/>
        <end position="31"/>
    </location>
</feature>
<evidence type="ECO:0008006" key="5">
    <source>
        <dbReference type="Google" id="ProtNLM"/>
    </source>
</evidence>
<gene>
    <name evidence="3" type="ORF">GCM10010508_42870</name>
</gene>
<dbReference type="InterPro" id="IPR033116">
    <property type="entry name" value="TRYPSIN_SER"/>
</dbReference>
<evidence type="ECO:0000313" key="4">
    <source>
        <dbReference type="Proteomes" id="UP000608955"/>
    </source>
</evidence>
<sequence length="460" mass="47885">MRHTARRRWLAFALPAAALAAAVPFAVPSLADTSSGPAARAARPAAPPAERGTAERQEVLDAVAGRITEGLSESGRARIPGFAEIQVDPGHNHLRLYWKGTPPQRVENVLAHLPHGVTAEVVPARYSKAELHTARLKLLRHLAAMKLRVEGTAAGVRVTSIAPAVDGSGLEVGYDSTDGAASGLQAGGDGKARQRVAAAAGRFAGVRVAAIPRLPSVDLASRQHDGSPWTGASALRNPGGGICSGSFGVRDSKGRYMLAAAYHCGSAAGGRWTTWWGGDLVGTTDATQRSAKDDVIGIDLASPRVSGRLYDGPATRTDGYAKPLVGWGHNNVGDYVCTDGANGGVHCGVRIAQTDIGVTGPNHVYRPDVDLAYATSATPGGVAAVNGDSGGPVFTVVRNRTADQARGIITALDRTITCPPAYNPDTVLDGHRRTPWCVAGVYYVPIGQTLHDLHWTLATG</sequence>
<comment type="caution">
    <text evidence="3">The sequence shown here is derived from an EMBL/GenBank/DDBJ whole genome shotgun (WGS) entry which is preliminary data.</text>
</comment>
<dbReference type="SUPFAM" id="SSF50494">
    <property type="entry name" value="Trypsin-like serine proteases"/>
    <property type="match status" value="1"/>
</dbReference>
<evidence type="ECO:0000313" key="3">
    <source>
        <dbReference type="EMBL" id="GHD91974.1"/>
    </source>
</evidence>
<dbReference type="InterPro" id="IPR006311">
    <property type="entry name" value="TAT_signal"/>
</dbReference>
<evidence type="ECO:0000256" key="2">
    <source>
        <dbReference type="SAM" id="SignalP"/>
    </source>
</evidence>
<protein>
    <recommendedName>
        <fullName evidence="5">Streptogrisin C</fullName>
    </recommendedName>
</protein>
<dbReference type="Proteomes" id="UP000608955">
    <property type="component" value="Unassembled WGS sequence"/>
</dbReference>
<dbReference type="InterPro" id="IPR043504">
    <property type="entry name" value="Peptidase_S1_PA_chymotrypsin"/>
</dbReference>
<feature type="region of interest" description="Disordered" evidence="1">
    <location>
        <begin position="33"/>
        <end position="55"/>
    </location>
</feature>
<dbReference type="PROSITE" id="PS51318">
    <property type="entry name" value="TAT"/>
    <property type="match status" value="1"/>
</dbReference>
<reference evidence="3" key="1">
    <citation type="journal article" date="2014" name="Int. J. Syst. Evol. Microbiol.">
        <title>Complete genome sequence of Corynebacterium casei LMG S-19264T (=DSM 44701T), isolated from a smear-ripened cheese.</title>
        <authorList>
            <consortium name="US DOE Joint Genome Institute (JGI-PGF)"/>
            <person name="Walter F."/>
            <person name="Albersmeier A."/>
            <person name="Kalinowski J."/>
            <person name="Ruckert C."/>
        </authorList>
    </citation>
    <scope>NUCLEOTIDE SEQUENCE</scope>
    <source>
        <strain evidence="3">JCM 4654</strain>
    </source>
</reference>
<accession>A0A918Y7N8</accession>
<proteinExistence type="predicted"/>
<name>A0A918Y7N8_9ACTN</name>
<feature type="compositionally biased region" description="Low complexity" evidence="1">
    <location>
        <begin position="33"/>
        <end position="51"/>
    </location>
</feature>
<dbReference type="Gene3D" id="2.40.10.10">
    <property type="entry name" value="Trypsin-like serine proteases"/>
    <property type="match status" value="2"/>
</dbReference>
<keyword evidence="2" id="KW-0732">Signal</keyword>